<dbReference type="GO" id="GO:0016020">
    <property type="term" value="C:membrane"/>
    <property type="evidence" value="ECO:0007669"/>
    <property type="project" value="InterPro"/>
</dbReference>
<dbReference type="RefSeq" id="WP_089883682.1">
    <property type="nucleotide sequence ID" value="NZ_FNPF01000009.1"/>
</dbReference>
<evidence type="ECO:0000256" key="3">
    <source>
        <dbReference type="ARBA" id="ARBA00022676"/>
    </source>
</evidence>
<keyword evidence="8" id="KW-0735">Signal-anchor</keyword>
<dbReference type="GO" id="GO:0030166">
    <property type="term" value="P:proteoglycan biosynthetic process"/>
    <property type="evidence" value="ECO:0007669"/>
    <property type="project" value="InterPro"/>
</dbReference>
<accession>A0A1H3KD42</accession>
<dbReference type="OrthoDB" id="7943907at2"/>
<evidence type="ECO:0000256" key="2">
    <source>
        <dbReference type="ARBA" id="ARBA00004648"/>
    </source>
</evidence>
<sequence>MARIAYILLCHDDADAAIALVRSLTAAGDAVAVHLDARAPRGTWQALCEGLSGNANVVFAPRRTRCGWGEWSLVRATLDALRAARDAFADATHFFLISADCMPIKSAGHIHAQLDAHNVDRIESADFFASNWIRTGWTEERLIYRHWFNERTQKRRFYAMYEIQRRLGLTRAIPDDLRVMIGSQWWCLRRATVDAVLDFLTARPEVERLFRTTWIPDETIFQTLVRHLVPEAEIDNRPPTFLTFTDYGMPVVFHDDHYDMLVGQRELFARKISREALDLRRRLHMLYTAEGVGFTVSDEGRALHAFLTGQGRIGQRFAPRFWERAATPDPDWDLMILVCKKRDVGKRLVGRIREATGLACHDYLFDEEDCPLPDLGGVATTLEKRGRHRRAALQVLYEHHDTDRLLICLDPQSHALIDDFARDRNRTRLLEVQCDHSDAWLAGHARRLGLAGAHTSDAALSDLLPSLRNAIMHERDRIRSARHADHVRIREGDAPAAIAAALEAFLAVERDIADRIADQNGLFADEE</sequence>
<organism evidence="16 17">
    <name type="scientific">Citreimonas salinaria</name>
    <dbReference type="NCBI Taxonomy" id="321339"/>
    <lineage>
        <taxon>Bacteria</taxon>
        <taxon>Pseudomonadati</taxon>
        <taxon>Pseudomonadota</taxon>
        <taxon>Alphaproteobacteria</taxon>
        <taxon>Rhodobacterales</taxon>
        <taxon>Roseobacteraceae</taxon>
        <taxon>Citreimonas</taxon>
    </lineage>
</organism>
<keyword evidence="9" id="KW-1133">Transmembrane helix</keyword>
<evidence type="ECO:0000259" key="15">
    <source>
        <dbReference type="Pfam" id="PF19350"/>
    </source>
</evidence>
<evidence type="ECO:0000256" key="13">
    <source>
        <dbReference type="ARBA" id="ARBA00023180"/>
    </source>
</evidence>
<dbReference type="Proteomes" id="UP000199286">
    <property type="component" value="Unassembled WGS sequence"/>
</dbReference>
<keyword evidence="11" id="KW-0472">Membrane</keyword>
<evidence type="ECO:0000256" key="12">
    <source>
        <dbReference type="ARBA" id="ARBA00023157"/>
    </source>
</evidence>
<dbReference type="Pfam" id="PF02485">
    <property type="entry name" value="Branch"/>
    <property type="match status" value="1"/>
</dbReference>
<dbReference type="GO" id="GO:0030158">
    <property type="term" value="F:protein xylosyltransferase activity"/>
    <property type="evidence" value="ECO:0007669"/>
    <property type="project" value="InterPro"/>
</dbReference>
<dbReference type="InterPro" id="IPR045972">
    <property type="entry name" value="DUF5928"/>
</dbReference>
<evidence type="ECO:0000256" key="5">
    <source>
        <dbReference type="ARBA" id="ARBA00022692"/>
    </source>
</evidence>
<keyword evidence="10" id="KW-0333">Golgi apparatus</keyword>
<evidence type="ECO:0000256" key="1">
    <source>
        <dbReference type="ARBA" id="ARBA00004323"/>
    </source>
</evidence>
<dbReference type="InterPro" id="IPR043538">
    <property type="entry name" value="XYLT"/>
</dbReference>
<keyword evidence="17" id="KW-1185">Reference proteome</keyword>
<evidence type="ECO:0000256" key="11">
    <source>
        <dbReference type="ARBA" id="ARBA00023136"/>
    </source>
</evidence>
<name>A0A1H3KD42_9RHOB</name>
<evidence type="ECO:0000256" key="7">
    <source>
        <dbReference type="ARBA" id="ARBA00022824"/>
    </source>
</evidence>
<feature type="domain" description="DUF5928" evidence="15">
    <location>
        <begin position="270"/>
        <end position="525"/>
    </location>
</feature>
<dbReference type="EMBL" id="FNPF01000009">
    <property type="protein sequence ID" value="SDY50132.1"/>
    <property type="molecule type" value="Genomic_DNA"/>
</dbReference>
<comment type="subcellular location">
    <subcellularLocation>
        <location evidence="2">Endoplasmic reticulum membrane</location>
        <topology evidence="2">Single-pass type II membrane protein</topology>
    </subcellularLocation>
    <subcellularLocation>
        <location evidence="1">Golgi apparatus membrane</location>
        <topology evidence="1">Single-pass type II membrane protein</topology>
    </subcellularLocation>
</comment>
<evidence type="ECO:0000313" key="16">
    <source>
        <dbReference type="EMBL" id="SDY50132.1"/>
    </source>
</evidence>
<dbReference type="AlphaFoldDB" id="A0A1H3KD42"/>
<evidence type="ECO:0000256" key="4">
    <source>
        <dbReference type="ARBA" id="ARBA00022679"/>
    </source>
</evidence>
<keyword evidence="13" id="KW-0325">Glycoprotein</keyword>
<keyword evidence="6" id="KW-0479">Metal-binding</keyword>
<keyword evidence="12" id="KW-1015">Disulfide bond</keyword>
<reference evidence="16 17" key="1">
    <citation type="submission" date="2016-10" db="EMBL/GenBank/DDBJ databases">
        <authorList>
            <person name="de Groot N.N."/>
        </authorList>
    </citation>
    <scope>NUCLEOTIDE SEQUENCE [LARGE SCALE GENOMIC DNA]</scope>
    <source>
        <strain evidence="16 17">DSM 26880</strain>
    </source>
</reference>
<dbReference type="PANTHER" id="PTHR46025">
    <property type="entry name" value="XYLOSYLTRANSFERASE OXT"/>
    <property type="match status" value="1"/>
</dbReference>
<gene>
    <name evidence="16" type="ORF">SAMN05444340_10969</name>
</gene>
<protein>
    <recommendedName>
        <fullName evidence="14">Peptide O-xylosyltransferase</fullName>
    </recommendedName>
</protein>
<keyword evidence="4" id="KW-0808">Transferase</keyword>
<evidence type="ECO:0000256" key="14">
    <source>
        <dbReference type="ARBA" id="ARBA00042865"/>
    </source>
</evidence>
<proteinExistence type="predicted"/>
<evidence type="ECO:0000256" key="9">
    <source>
        <dbReference type="ARBA" id="ARBA00022989"/>
    </source>
</evidence>
<keyword evidence="7" id="KW-0256">Endoplasmic reticulum</keyword>
<dbReference type="GO" id="GO:0046872">
    <property type="term" value="F:metal ion binding"/>
    <property type="evidence" value="ECO:0007669"/>
    <property type="project" value="UniProtKB-KW"/>
</dbReference>
<evidence type="ECO:0000256" key="8">
    <source>
        <dbReference type="ARBA" id="ARBA00022968"/>
    </source>
</evidence>
<evidence type="ECO:0000256" key="10">
    <source>
        <dbReference type="ARBA" id="ARBA00023034"/>
    </source>
</evidence>
<dbReference type="InterPro" id="IPR003406">
    <property type="entry name" value="Glyco_trans_14"/>
</dbReference>
<dbReference type="Pfam" id="PF19350">
    <property type="entry name" value="DUF5928"/>
    <property type="match status" value="1"/>
</dbReference>
<keyword evidence="5" id="KW-0812">Transmembrane</keyword>
<keyword evidence="3" id="KW-0328">Glycosyltransferase</keyword>
<dbReference type="PANTHER" id="PTHR46025:SF3">
    <property type="entry name" value="XYLOSYLTRANSFERASE OXT"/>
    <property type="match status" value="1"/>
</dbReference>
<evidence type="ECO:0000256" key="6">
    <source>
        <dbReference type="ARBA" id="ARBA00022723"/>
    </source>
</evidence>
<evidence type="ECO:0000313" key="17">
    <source>
        <dbReference type="Proteomes" id="UP000199286"/>
    </source>
</evidence>
<dbReference type="STRING" id="321339.SAMN05444340_10969"/>